<proteinExistence type="predicted"/>
<organism evidence="1 2">
    <name type="scientific">Laodelphax striatellus</name>
    <name type="common">Small brown planthopper</name>
    <name type="synonym">Delphax striatella</name>
    <dbReference type="NCBI Taxonomy" id="195883"/>
    <lineage>
        <taxon>Eukaryota</taxon>
        <taxon>Metazoa</taxon>
        <taxon>Ecdysozoa</taxon>
        <taxon>Arthropoda</taxon>
        <taxon>Hexapoda</taxon>
        <taxon>Insecta</taxon>
        <taxon>Pterygota</taxon>
        <taxon>Neoptera</taxon>
        <taxon>Paraneoptera</taxon>
        <taxon>Hemiptera</taxon>
        <taxon>Auchenorrhyncha</taxon>
        <taxon>Fulgoroidea</taxon>
        <taxon>Delphacidae</taxon>
        <taxon>Criomorphinae</taxon>
        <taxon>Laodelphax</taxon>
    </lineage>
</organism>
<name>A0A482WED2_LAOST</name>
<evidence type="ECO:0000313" key="2">
    <source>
        <dbReference type="Proteomes" id="UP000291343"/>
    </source>
</evidence>
<protein>
    <submittedName>
        <fullName evidence="1">Uncharacterized protein</fullName>
    </submittedName>
</protein>
<gene>
    <name evidence="1" type="ORF">LSTR_LSTR011536</name>
</gene>
<accession>A0A482WED2</accession>
<keyword evidence="2" id="KW-1185">Reference proteome</keyword>
<sequence>MNVKIVDFDPGFSLIRVAYVTNYRYRSRNSRIFDVITEKFANSFKKYRYNREKQRFCLLVVDFDPGFSLIRVAYVTNYRYRSRNSRIFDVITEKFANSFKKYRYNREKQQFCLLVVDFDPGFSLIRVAYVTNYRYRSRNSRIFDVITEKFANSFKKYRYNREKQQFCLLVVDFDPGFSLIRVAYVTNYRYRSRNSRIFDVITEKFANSFKKYRYNREKQQFCLLVVDFDPGFSLIRVAYVTNYRYRSRNSRIFDVITEKFANSFKKYRYNREKQQFCLLVVDFDPGFSLIRVAYVTNYRYRSRNSRIFDVITEKFANSFKKYRYNREKQQFCLLVVDFDPGFSLIRVAYVTNYRYRSRNSRIFDVITEKFANSFKKYRYNREKQQFCLLVVDFDPGFSLIRVAYVTNYRYRSRNSRIFDVITEKFANSFKKYRYNREKQQFCLLVVDFDPGFSLIRVAYVTNYRYRSRNSRIFDVITEKFANSFKKYRYNREKQQFCLLVVDFDPGFSLIRVAYVTNYRYRSRNSRIFDVITEKFANSFKKYRYNREKQQFCLLVVDFDPGFSLIRVAYVTNYRYRSRNSRIFDVITEKFANSFKKYRYNREKQQFCLLVVDFDPGFSLIRVAYVTNYRYRSRNSRIFDVITEKFANSFKKYRYNREKQQFCLLVVDFDPGFSLIRVAYVTNYRYRSRNSRIFDVITEKFANSFKKYRYNREKQQFCLLVVDFDPGFSLIRVAYVTNYRYRSRNSRIFDVITEKFANSFKKYRYNREKQQFCLLVVDFDPGFSLIRVAYVTNYRCRSRNSRIFDVITRNSRISSKSTVIIEKNSDFVF</sequence>
<dbReference type="Proteomes" id="UP000291343">
    <property type="component" value="Unassembled WGS sequence"/>
</dbReference>
<dbReference type="EMBL" id="QKKF02037835">
    <property type="protein sequence ID" value="RZF31939.1"/>
    <property type="molecule type" value="Genomic_DNA"/>
</dbReference>
<evidence type="ECO:0000313" key="1">
    <source>
        <dbReference type="EMBL" id="RZF31939.1"/>
    </source>
</evidence>
<dbReference type="InParanoid" id="A0A482WED2"/>
<dbReference type="AlphaFoldDB" id="A0A482WED2"/>
<comment type="caution">
    <text evidence="1">The sequence shown here is derived from an EMBL/GenBank/DDBJ whole genome shotgun (WGS) entry which is preliminary data.</text>
</comment>
<reference evidence="1 2" key="1">
    <citation type="journal article" date="2017" name="Gigascience">
        <title>Genome sequence of the small brown planthopper, Laodelphax striatellus.</title>
        <authorList>
            <person name="Zhu J."/>
            <person name="Jiang F."/>
            <person name="Wang X."/>
            <person name="Yang P."/>
            <person name="Bao Y."/>
            <person name="Zhao W."/>
            <person name="Wang W."/>
            <person name="Lu H."/>
            <person name="Wang Q."/>
            <person name="Cui N."/>
            <person name="Li J."/>
            <person name="Chen X."/>
            <person name="Luo L."/>
            <person name="Yu J."/>
            <person name="Kang L."/>
            <person name="Cui F."/>
        </authorList>
    </citation>
    <scope>NUCLEOTIDE SEQUENCE [LARGE SCALE GENOMIC DNA]</scope>
    <source>
        <strain evidence="1">Lst14</strain>
    </source>
</reference>